<dbReference type="EMBL" id="AP022610">
    <property type="protein sequence ID" value="BBZ26961.1"/>
    <property type="molecule type" value="Genomic_DNA"/>
</dbReference>
<name>A0A7I7XDW2_9MYCO</name>
<protein>
    <submittedName>
        <fullName evidence="2">Uncharacterized protein</fullName>
    </submittedName>
</protein>
<dbReference type="KEGG" id="mmag:MMAD_12560"/>
<evidence type="ECO:0000313" key="3">
    <source>
        <dbReference type="Proteomes" id="UP000466517"/>
    </source>
</evidence>
<evidence type="ECO:0000256" key="1">
    <source>
        <dbReference type="SAM" id="MobiDB-lite"/>
    </source>
</evidence>
<reference evidence="2 3" key="1">
    <citation type="journal article" date="2019" name="Emerg. Microbes Infect.">
        <title>Comprehensive subspecies identification of 175 nontuberculous mycobacteria species based on 7547 genomic profiles.</title>
        <authorList>
            <person name="Matsumoto Y."/>
            <person name="Kinjo T."/>
            <person name="Motooka D."/>
            <person name="Nabeya D."/>
            <person name="Jung N."/>
            <person name="Uechi K."/>
            <person name="Horii T."/>
            <person name="Iida T."/>
            <person name="Fujita J."/>
            <person name="Nakamura S."/>
        </authorList>
    </citation>
    <scope>NUCLEOTIDE SEQUENCE [LARGE SCALE GENOMIC DNA]</scope>
    <source>
        <strain evidence="2 3">JCM 13574</strain>
    </source>
</reference>
<proteinExistence type="predicted"/>
<gene>
    <name evidence="2" type="ORF">MMAD_12560</name>
</gene>
<organism evidence="2 3">
    <name type="scientific">Mycolicibacterium madagascariense</name>
    <dbReference type="NCBI Taxonomy" id="212765"/>
    <lineage>
        <taxon>Bacteria</taxon>
        <taxon>Bacillati</taxon>
        <taxon>Actinomycetota</taxon>
        <taxon>Actinomycetes</taxon>
        <taxon>Mycobacteriales</taxon>
        <taxon>Mycobacteriaceae</taxon>
        <taxon>Mycolicibacterium</taxon>
    </lineage>
</organism>
<accession>A0A7I7XDW2</accession>
<dbReference type="AlphaFoldDB" id="A0A7I7XDW2"/>
<dbReference type="RefSeq" id="WP_163734005.1">
    <property type="nucleotide sequence ID" value="NZ_AP022610.1"/>
</dbReference>
<dbReference type="Proteomes" id="UP000466517">
    <property type="component" value="Chromosome"/>
</dbReference>
<sequence length="53" mass="5666">MADEALGAESLPAEDDGAPLPTNVTVSRPNRARSKVLQVRLETFYPRADVIGA</sequence>
<evidence type="ECO:0000313" key="2">
    <source>
        <dbReference type="EMBL" id="BBZ26961.1"/>
    </source>
</evidence>
<feature type="region of interest" description="Disordered" evidence="1">
    <location>
        <begin position="1"/>
        <end position="29"/>
    </location>
</feature>
<keyword evidence="3" id="KW-1185">Reference proteome</keyword>